<evidence type="ECO:0000313" key="3">
    <source>
        <dbReference type="Proteomes" id="UP001153269"/>
    </source>
</evidence>
<protein>
    <submittedName>
        <fullName evidence="2">Uncharacterized protein</fullName>
    </submittedName>
</protein>
<proteinExistence type="predicted"/>
<dbReference type="Proteomes" id="UP001153269">
    <property type="component" value="Unassembled WGS sequence"/>
</dbReference>
<feature type="region of interest" description="Disordered" evidence="1">
    <location>
        <begin position="1"/>
        <end position="87"/>
    </location>
</feature>
<sequence>MTVASYGPPSDSGRRRTRTSPSIIMRDPSPGSCAQSVHSAAGSWMRSAPQHRTAPSAGAWRRAGMELPGEPTPRRSRGSPPPNLPTAAELCTRRELYPSCLTPSATNPLSGVKKC</sequence>
<accession>A0A9N7VDN6</accession>
<dbReference type="AlphaFoldDB" id="A0A9N7VDN6"/>
<organism evidence="2 3">
    <name type="scientific">Pleuronectes platessa</name>
    <name type="common">European plaice</name>
    <dbReference type="NCBI Taxonomy" id="8262"/>
    <lineage>
        <taxon>Eukaryota</taxon>
        <taxon>Metazoa</taxon>
        <taxon>Chordata</taxon>
        <taxon>Craniata</taxon>
        <taxon>Vertebrata</taxon>
        <taxon>Euteleostomi</taxon>
        <taxon>Actinopterygii</taxon>
        <taxon>Neopterygii</taxon>
        <taxon>Teleostei</taxon>
        <taxon>Neoteleostei</taxon>
        <taxon>Acanthomorphata</taxon>
        <taxon>Carangaria</taxon>
        <taxon>Pleuronectiformes</taxon>
        <taxon>Pleuronectoidei</taxon>
        <taxon>Pleuronectidae</taxon>
        <taxon>Pleuronectes</taxon>
    </lineage>
</organism>
<dbReference type="EMBL" id="CADEAL010004067">
    <property type="protein sequence ID" value="CAB1450772.1"/>
    <property type="molecule type" value="Genomic_DNA"/>
</dbReference>
<reference evidence="2" key="1">
    <citation type="submission" date="2020-03" db="EMBL/GenBank/DDBJ databases">
        <authorList>
            <person name="Weist P."/>
        </authorList>
    </citation>
    <scope>NUCLEOTIDE SEQUENCE</scope>
</reference>
<evidence type="ECO:0000313" key="2">
    <source>
        <dbReference type="EMBL" id="CAB1450772.1"/>
    </source>
</evidence>
<name>A0A9N7VDN6_PLEPL</name>
<comment type="caution">
    <text evidence="2">The sequence shown here is derived from an EMBL/GenBank/DDBJ whole genome shotgun (WGS) entry which is preliminary data.</text>
</comment>
<keyword evidence="3" id="KW-1185">Reference proteome</keyword>
<evidence type="ECO:0000256" key="1">
    <source>
        <dbReference type="SAM" id="MobiDB-lite"/>
    </source>
</evidence>
<gene>
    <name evidence="2" type="ORF">PLEPLA_LOCUS38464</name>
</gene>